<gene>
    <name evidence="2" type="ORF">BACCIP111883_02833</name>
</gene>
<evidence type="ECO:0008006" key="4">
    <source>
        <dbReference type="Google" id="ProtNLM"/>
    </source>
</evidence>
<name>A0ABM8YPV4_9BACI</name>
<protein>
    <recommendedName>
        <fullName evidence="4">Secreted protein</fullName>
    </recommendedName>
</protein>
<evidence type="ECO:0000256" key="1">
    <source>
        <dbReference type="SAM" id="MobiDB-lite"/>
    </source>
</evidence>
<feature type="compositionally biased region" description="Basic and acidic residues" evidence="1">
    <location>
        <begin position="37"/>
        <end position="58"/>
    </location>
</feature>
<evidence type="ECO:0000313" key="2">
    <source>
        <dbReference type="EMBL" id="CAG9622042.1"/>
    </source>
</evidence>
<dbReference type="Proteomes" id="UP000789833">
    <property type="component" value="Unassembled WGS sequence"/>
</dbReference>
<sequence>MKKWIGSALVYLLIVIGGYTAYSYFVAEDSAYNEVGHGEHESIEKGEDHSHGDAHDNESDSEVTADVEISGETLTVKLIDNQGNPMDDLEVNHEKLVHLILISEDLEIFRHLHPEKIDPGVFNVDANLEEGMYQAFVDIKPSELPYMIKPHPLMVGDHGTHGDAHAHLHPDTEWTKEQNGYSVTLEVDNFSVKDNVVLSFNIEGAEPEPYLGALGHVVVVNETLEEFIHVHPRAGEAPVFEAHFSKPGMYKLWAEFKLNGEVYAFPYVLEITE</sequence>
<proteinExistence type="predicted"/>
<evidence type="ECO:0000313" key="3">
    <source>
        <dbReference type="Proteomes" id="UP000789833"/>
    </source>
</evidence>
<feature type="region of interest" description="Disordered" evidence="1">
    <location>
        <begin position="37"/>
        <end position="62"/>
    </location>
</feature>
<reference evidence="2 3" key="1">
    <citation type="submission" date="2021-10" db="EMBL/GenBank/DDBJ databases">
        <authorList>
            <person name="Criscuolo A."/>
        </authorList>
    </citation>
    <scope>NUCLEOTIDE SEQUENCE [LARGE SCALE GENOMIC DNA]</scope>
    <source>
        <strain evidence="3">CIP 111883</strain>
    </source>
</reference>
<organism evidence="2 3">
    <name type="scientific">Sutcliffiella rhizosphaerae</name>
    <dbReference type="NCBI Taxonomy" id="2880967"/>
    <lineage>
        <taxon>Bacteria</taxon>
        <taxon>Bacillati</taxon>
        <taxon>Bacillota</taxon>
        <taxon>Bacilli</taxon>
        <taxon>Bacillales</taxon>
        <taxon>Bacillaceae</taxon>
        <taxon>Sutcliffiella</taxon>
    </lineage>
</organism>
<dbReference type="RefSeq" id="WP_230502155.1">
    <property type="nucleotide sequence ID" value="NZ_CAKJTJ010000016.1"/>
</dbReference>
<dbReference type="EMBL" id="CAKJTJ010000016">
    <property type="protein sequence ID" value="CAG9622042.1"/>
    <property type="molecule type" value="Genomic_DNA"/>
</dbReference>
<accession>A0ABM8YPV4</accession>
<keyword evidence="3" id="KW-1185">Reference proteome</keyword>
<comment type="caution">
    <text evidence="2">The sequence shown here is derived from an EMBL/GenBank/DDBJ whole genome shotgun (WGS) entry which is preliminary data.</text>
</comment>